<evidence type="ECO:0000256" key="3">
    <source>
        <dbReference type="ARBA" id="ARBA00024186"/>
    </source>
</evidence>
<feature type="coiled-coil region" evidence="5">
    <location>
        <begin position="461"/>
        <end position="630"/>
    </location>
</feature>
<comment type="subcellular location">
    <subcellularLocation>
        <location evidence="3">Nucleus lamina</location>
    </subcellularLocation>
</comment>
<evidence type="ECO:0000256" key="5">
    <source>
        <dbReference type="SAM" id="Coils"/>
    </source>
</evidence>
<sequence length="1222" mass="140771">MFTPQRKAWQPQTPRSEARTSGGFGRVTNPKNVGKGRAVAFVDPPLPPPSPVGSLSENDAVIGLDAENVEDWRKFKEVGLLDEAAMERRDREALLEKASKLEREVFDYQYNMGLLLIEKKEWTSKYEELRQALAEAHEILKREQTAHLIELSESEQRVENLNRALGAEKHCVVDLEKALHDVQHEHNKIKLDAETKLADANTLVRAIEEKSVEVKEKMFAAEAKIAEVNRKSSGLEMKLQELENRESLLHSERLSLSTEREAHEASFYKQREDLREWESRLRQGEERFSDLRRALNQREERVDEIERSLKQKETNVEERQKKIDVSSSKIKGTEDDLNIRLSDLAAEEKKADSIKSSLEMKEKELIALEEKLSARERMEIQNIRDEHRTSLDAKMRGVESDFEERRKALDEELRSRVDEVKSREAEIKHKEERIAKQVHALDMKSERMKVNERDFEQRMIIVKEKEKSMKAEQKKLELERQELLDDKQSVQIVKDECEKIRVDIAQQEQQIVMENEMLEISEKERSEYFHLQLELKQELEKCRLQGELLLKEREDLKQEREKFERQWEELDEKRANVTKELRKIVEDKENFKKMQSFEEQRLKQLENETRETIQREFEAVRQKKELLEETLKNERWILSEKAQNDHCQMLHDFESRKRELEIDMMNRMEEMEKVLQVKDGAFEKEREKELNNIHCLKDVAERKLEDIESERCGIEREKQEIAMNKELLKGKELGLHKDIDELVKLSQKIQYWREQFKEERNIFIASVEKHSNCKSCGEITRKFVLPDLELPDMEERDALFLTRLDNKFMGNSQGDKAASDVKAIHKSDGEPGRSMSWLHKCTSKIFSISPTKKVEPVCGSILGEDSSLLAIRDDVDKKAEGSSVCVNDVSTRSGAPEDEWLQSLGKAKKAIDVQRLQYDNPFREASDGCSVSVGDDSYIDSKAQDFPEDSVQLELKSVRPKRGRRKSGLHRTHSVEAVVEDAKVFLGGSPGEVEADASLQPNDSKLDANDNYGISTRTGKAAGNVRKRKGTHTSKTNEIRQDIGDSEGHSDSTTAGGRRKRRQTVASTIQAVGEKRYNLRRHKTAGSATTSQAPADTKSGLEGDNVGGATKVAADSETAFVLHPKAADDHGKSTLVQVTTLESMEFQKDRVVRFKTTDDVNENAGKFIEKQLSEEVNGTSEYGSEDENGSMVHEADEDYDDELSNHPGEESIRKKIWRFLST</sequence>
<evidence type="ECO:0000256" key="1">
    <source>
        <dbReference type="ARBA" id="ARBA00023054"/>
    </source>
</evidence>
<feature type="region of interest" description="Disordered" evidence="6">
    <location>
        <begin position="1"/>
        <end position="54"/>
    </location>
</feature>
<dbReference type="GO" id="GO:0006997">
    <property type="term" value="P:nucleus organization"/>
    <property type="evidence" value="ECO:0007669"/>
    <property type="project" value="InterPro"/>
</dbReference>
<protein>
    <submittedName>
        <fullName evidence="7">Putative nuclear matrix constituent protein 1-like protein isoform X1</fullName>
    </submittedName>
</protein>
<dbReference type="InterPro" id="IPR040418">
    <property type="entry name" value="CRWN"/>
</dbReference>
<keyword evidence="1 5" id="KW-0175">Coiled coil</keyword>
<evidence type="ECO:0000256" key="4">
    <source>
        <dbReference type="ARBA" id="ARBA00024208"/>
    </source>
</evidence>
<feature type="coiled-coil region" evidence="5">
    <location>
        <begin position="274"/>
        <end position="378"/>
    </location>
</feature>
<evidence type="ECO:0000256" key="6">
    <source>
        <dbReference type="SAM" id="MobiDB-lite"/>
    </source>
</evidence>
<reference evidence="7 8" key="1">
    <citation type="journal article" date="2020" name="Nat. Commun.">
        <title>Genome of Tripterygium wilfordii and identification of cytochrome P450 involved in triptolide biosynthesis.</title>
        <authorList>
            <person name="Tu L."/>
            <person name="Su P."/>
            <person name="Zhang Z."/>
            <person name="Gao L."/>
            <person name="Wang J."/>
            <person name="Hu T."/>
            <person name="Zhou J."/>
            <person name="Zhang Y."/>
            <person name="Zhao Y."/>
            <person name="Liu Y."/>
            <person name="Song Y."/>
            <person name="Tong Y."/>
            <person name="Lu Y."/>
            <person name="Yang J."/>
            <person name="Xu C."/>
            <person name="Jia M."/>
            <person name="Peters R.J."/>
            <person name="Huang L."/>
            <person name="Gao W."/>
        </authorList>
    </citation>
    <scope>NUCLEOTIDE SEQUENCE [LARGE SCALE GENOMIC DNA]</scope>
    <source>
        <strain evidence="8">cv. XIE 37</strain>
        <tissue evidence="7">Leaf</tissue>
    </source>
</reference>
<organism evidence="7 8">
    <name type="scientific">Tripterygium wilfordii</name>
    <name type="common">Thunder God vine</name>
    <dbReference type="NCBI Taxonomy" id="458696"/>
    <lineage>
        <taxon>Eukaryota</taxon>
        <taxon>Viridiplantae</taxon>
        <taxon>Streptophyta</taxon>
        <taxon>Embryophyta</taxon>
        <taxon>Tracheophyta</taxon>
        <taxon>Spermatophyta</taxon>
        <taxon>Magnoliopsida</taxon>
        <taxon>eudicotyledons</taxon>
        <taxon>Gunneridae</taxon>
        <taxon>Pentapetalae</taxon>
        <taxon>rosids</taxon>
        <taxon>fabids</taxon>
        <taxon>Celastrales</taxon>
        <taxon>Celastraceae</taxon>
        <taxon>Tripterygium</taxon>
    </lineage>
</organism>
<keyword evidence="8" id="KW-1185">Reference proteome</keyword>
<dbReference type="EMBL" id="JAAARO010000007">
    <property type="protein sequence ID" value="KAF5745301.1"/>
    <property type="molecule type" value="Genomic_DNA"/>
</dbReference>
<evidence type="ECO:0000313" key="7">
    <source>
        <dbReference type="EMBL" id="KAF5745301.1"/>
    </source>
</evidence>
<accession>A0A7J7DG41</accession>
<feature type="coiled-coil region" evidence="5">
    <location>
        <begin position="190"/>
        <end position="245"/>
    </location>
</feature>
<comment type="caution">
    <text evidence="7">The sequence shown here is derived from an EMBL/GenBank/DDBJ whole genome shotgun (WGS) entry which is preliminary data.</text>
</comment>
<dbReference type="Proteomes" id="UP000593562">
    <property type="component" value="Unassembled WGS sequence"/>
</dbReference>
<evidence type="ECO:0000313" key="8">
    <source>
        <dbReference type="Proteomes" id="UP000593562"/>
    </source>
</evidence>
<gene>
    <name evidence="7" type="ORF">HS088_TW07G00885</name>
</gene>
<comment type="similarity">
    <text evidence="4">Belongs to the CRWN family.</text>
</comment>
<feature type="compositionally biased region" description="Basic and acidic residues" evidence="6">
    <location>
        <begin position="1035"/>
        <end position="1050"/>
    </location>
</feature>
<dbReference type="PANTHER" id="PTHR31908:SF9">
    <property type="entry name" value="PROTEIN CROWDED NUCLEI 3"/>
    <property type="match status" value="1"/>
</dbReference>
<dbReference type="AlphaFoldDB" id="A0A7J7DG41"/>
<keyword evidence="2" id="KW-0539">Nucleus</keyword>
<feature type="coiled-coil region" evidence="5">
    <location>
        <begin position="84"/>
        <end position="146"/>
    </location>
</feature>
<dbReference type="InParanoid" id="A0A7J7DG41"/>
<feature type="region of interest" description="Disordered" evidence="6">
    <location>
        <begin position="992"/>
        <end position="1104"/>
    </location>
</feature>
<feature type="region of interest" description="Disordered" evidence="6">
    <location>
        <begin position="1169"/>
        <end position="1207"/>
    </location>
</feature>
<dbReference type="PANTHER" id="PTHR31908">
    <property type="entry name" value="PROTEIN CROWDED NUCLEI 4"/>
    <property type="match status" value="1"/>
</dbReference>
<proteinExistence type="inferred from homology"/>
<evidence type="ECO:0000256" key="2">
    <source>
        <dbReference type="ARBA" id="ARBA00023242"/>
    </source>
</evidence>
<dbReference type="GO" id="GO:0005652">
    <property type="term" value="C:nuclear lamina"/>
    <property type="evidence" value="ECO:0007669"/>
    <property type="project" value="UniProtKB-SubCell"/>
</dbReference>
<name>A0A7J7DG41_TRIWF</name>